<accession>A0A2M3ZRQ3</accession>
<feature type="compositionally biased region" description="Basic and acidic residues" evidence="1">
    <location>
        <begin position="65"/>
        <end position="77"/>
    </location>
</feature>
<proteinExistence type="predicted"/>
<feature type="compositionally biased region" description="Basic residues" evidence="1">
    <location>
        <begin position="87"/>
        <end position="96"/>
    </location>
</feature>
<reference evidence="2" key="1">
    <citation type="submission" date="2018-01" db="EMBL/GenBank/DDBJ databases">
        <title>An insight into the sialome of Amazonian anophelines.</title>
        <authorList>
            <person name="Ribeiro J.M."/>
            <person name="Scarpassa V."/>
            <person name="Calvo E."/>
        </authorList>
    </citation>
    <scope>NUCLEOTIDE SEQUENCE</scope>
    <source>
        <tissue evidence="2">Salivary glands</tissue>
    </source>
</reference>
<feature type="compositionally biased region" description="Polar residues" evidence="1">
    <location>
        <begin position="33"/>
        <end position="43"/>
    </location>
</feature>
<evidence type="ECO:0000256" key="1">
    <source>
        <dbReference type="SAM" id="MobiDB-lite"/>
    </source>
</evidence>
<dbReference type="AlphaFoldDB" id="A0A2M3ZRQ3"/>
<evidence type="ECO:0000313" key="2">
    <source>
        <dbReference type="EMBL" id="MBW31244.1"/>
    </source>
</evidence>
<feature type="region of interest" description="Disordered" evidence="1">
    <location>
        <begin position="33"/>
        <end position="96"/>
    </location>
</feature>
<protein>
    <submittedName>
        <fullName evidence="2">Putative secreted peptide</fullName>
    </submittedName>
</protein>
<sequence length="96" mass="11068">MPSVTSVVSVMVIVARTAVTQMTTKRERVLLPSFSTSTGSSYVNRDRQRPRLPLAALRRRRRSSMRAEDLPDSDVRRISHVQPMNVNHRHPLRRAY</sequence>
<name>A0A2M3ZRQ3_9DIPT</name>
<organism evidence="2">
    <name type="scientific">Anopheles braziliensis</name>
    <dbReference type="NCBI Taxonomy" id="58242"/>
    <lineage>
        <taxon>Eukaryota</taxon>
        <taxon>Metazoa</taxon>
        <taxon>Ecdysozoa</taxon>
        <taxon>Arthropoda</taxon>
        <taxon>Hexapoda</taxon>
        <taxon>Insecta</taxon>
        <taxon>Pterygota</taxon>
        <taxon>Neoptera</taxon>
        <taxon>Endopterygota</taxon>
        <taxon>Diptera</taxon>
        <taxon>Nematocera</taxon>
        <taxon>Culicoidea</taxon>
        <taxon>Culicidae</taxon>
        <taxon>Anophelinae</taxon>
        <taxon>Anopheles</taxon>
    </lineage>
</organism>
<dbReference type="EMBL" id="GGFM01010493">
    <property type="protein sequence ID" value="MBW31244.1"/>
    <property type="molecule type" value="Transcribed_RNA"/>
</dbReference>